<name>A0A832V1M2_9ARCH</name>
<reference evidence="1 2" key="1">
    <citation type="journal article" name="Nat. Commun.">
        <title>Undinarchaeota illuminate DPANN phylogeny and the impact of gene transfer on archaeal evolution.</title>
        <authorList>
            <person name="Dombrowski N."/>
            <person name="Williams T.A."/>
            <person name="Sun J."/>
            <person name="Woodcroft B.J."/>
            <person name="Lee J.H."/>
            <person name="Minh B.Q."/>
            <person name="Rinke C."/>
            <person name="Spang A."/>
        </authorList>
    </citation>
    <scope>NUCLEOTIDE SEQUENCE [LARGE SCALE GENOMIC DNA]</scope>
    <source>
        <strain evidence="1">MAG_bin1129</strain>
    </source>
</reference>
<proteinExistence type="predicted"/>
<protein>
    <submittedName>
        <fullName evidence="1">Uncharacterized protein</fullName>
    </submittedName>
</protein>
<keyword evidence="2" id="KW-1185">Reference proteome</keyword>
<gene>
    <name evidence="1" type="ORF">H1016_02855</name>
</gene>
<dbReference type="AlphaFoldDB" id="A0A832V1M2"/>
<evidence type="ECO:0000313" key="2">
    <source>
        <dbReference type="Proteomes" id="UP000646946"/>
    </source>
</evidence>
<dbReference type="Proteomes" id="UP000646946">
    <property type="component" value="Unassembled WGS sequence"/>
</dbReference>
<sequence>MVKLLVRYKTHSNEGGWKVVASIIPEYKGNSNIEFQEFPDDKDPVKVILISKRKHRGKPMSFDSRMNVYHMAVYAHTETREKLNVEAKDQGFLILDVRTNTFSEFAIDYSKKHEQITRFLKQYLRSKRFPIVDVTRSDRFGDEIAIHLPGKRRLRKGYTLIGKFLEPFNTDLIYEYIQSPSQVADSKNFLREAIGYLLSQKTF</sequence>
<accession>A0A832V1M2</accession>
<organism evidence="1 2">
    <name type="scientific">Candidatus Naiadarchaeum limnaeum</name>
    <dbReference type="NCBI Taxonomy" id="2756139"/>
    <lineage>
        <taxon>Archaea</taxon>
        <taxon>Candidatus Undinarchaeota</taxon>
        <taxon>Candidatus Undinarchaeia</taxon>
        <taxon>Candidatus Naiadarchaeales</taxon>
        <taxon>Candidatus Naiadarchaeaceae</taxon>
        <taxon>Candidatus Naiadarchaeum</taxon>
    </lineage>
</organism>
<dbReference type="EMBL" id="DVAB01000023">
    <property type="protein sequence ID" value="HIK00453.1"/>
    <property type="molecule type" value="Genomic_DNA"/>
</dbReference>
<comment type="caution">
    <text evidence="1">The sequence shown here is derived from an EMBL/GenBank/DDBJ whole genome shotgun (WGS) entry which is preliminary data.</text>
</comment>
<evidence type="ECO:0000313" key="1">
    <source>
        <dbReference type="EMBL" id="HIK00453.1"/>
    </source>
</evidence>